<evidence type="ECO:0000256" key="4">
    <source>
        <dbReference type="ARBA" id="ARBA00022490"/>
    </source>
</evidence>
<protein>
    <recommendedName>
        <fullName evidence="3">Cell division protein ZapA</fullName>
    </recommendedName>
    <alternativeName>
        <fullName evidence="11">Z ring-associated protein ZapA</fullName>
    </alternativeName>
</protein>
<sequence length="91" mass="10347">MNEIKSPIKVHLLGKEYPIVCPQNEEHELLIAARYLDDKMRQIRDTGRVFGAERIAVMAALNITHEFIQLQQQNRLLAAGLSEQAPATHEN</sequence>
<organism evidence="12 13">
    <name type="scientific">Candidatus Methylumidiphilus alinenensis</name>
    <dbReference type="NCBI Taxonomy" id="2202197"/>
    <lineage>
        <taxon>Bacteria</taxon>
        <taxon>Pseudomonadati</taxon>
        <taxon>Pseudomonadota</taxon>
        <taxon>Gammaproteobacteria</taxon>
        <taxon>Methylococcales</taxon>
        <taxon>Candidatus Methylumidiphilus</taxon>
    </lineage>
</organism>
<comment type="subunit">
    <text evidence="10">Homodimer. Interacts with FtsZ.</text>
</comment>
<evidence type="ECO:0000313" key="12">
    <source>
        <dbReference type="EMBL" id="PZN83113.1"/>
    </source>
</evidence>
<dbReference type="PANTHER" id="PTHR34981">
    <property type="entry name" value="CELL DIVISION PROTEIN ZAPA"/>
    <property type="match status" value="1"/>
</dbReference>
<evidence type="ECO:0000313" key="13">
    <source>
        <dbReference type="Proteomes" id="UP000249396"/>
    </source>
</evidence>
<dbReference type="GO" id="GO:0000921">
    <property type="term" value="P:septin ring assembly"/>
    <property type="evidence" value="ECO:0007669"/>
    <property type="project" value="TreeGrafter"/>
</dbReference>
<evidence type="ECO:0000256" key="1">
    <source>
        <dbReference type="ARBA" id="ARBA00004496"/>
    </source>
</evidence>
<name>A0A2W4RJ68_9GAMM</name>
<comment type="function">
    <text evidence="9">Activator of cell division through the inhibition of FtsZ GTPase activity, therefore promoting FtsZ assembly into bundles of protofilaments necessary for the formation of the division Z ring. It is recruited early at mid-cell but it is not essential for cell division.</text>
</comment>
<evidence type="ECO:0000256" key="5">
    <source>
        <dbReference type="ARBA" id="ARBA00022618"/>
    </source>
</evidence>
<dbReference type="Gene3D" id="3.30.160.880">
    <property type="entry name" value="Cell division protein ZapA protomer, N-terminal domain"/>
    <property type="match status" value="1"/>
</dbReference>
<dbReference type="AlphaFoldDB" id="A0A2W4RJ68"/>
<dbReference type="InterPro" id="IPR007838">
    <property type="entry name" value="Cell_div_ZapA-like"/>
</dbReference>
<evidence type="ECO:0000256" key="9">
    <source>
        <dbReference type="ARBA" id="ARBA00024910"/>
    </source>
</evidence>
<keyword evidence="6" id="KW-0175">Coiled coil</keyword>
<keyword evidence="7" id="KW-0717">Septation</keyword>
<evidence type="ECO:0000256" key="8">
    <source>
        <dbReference type="ARBA" id="ARBA00023306"/>
    </source>
</evidence>
<keyword evidence="8" id="KW-0131">Cell cycle</keyword>
<evidence type="ECO:0000256" key="11">
    <source>
        <dbReference type="ARBA" id="ARBA00033158"/>
    </source>
</evidence>
<gene>
    <name evidence="12" type="ORF">DM484_05130</name>
</gene>
<dbReference type="EMBL" id="QJPH01000193">
    <property type="protein sequence ID" value="PZN83113.1"/>
    <property type="molecule type" value="Genomic_DNA"/>
</dbReference>
<dbReference type="GO" id="GO:0005829">
    <property type="term" value="C:cytosol"/>
    <property type="evidence" value="ECO:0007669"/>
    <property type="project" value="TreeGrafter"/>
</dbReference>
<evidence type="ECO:0000256" key="3">
    <source>
        <dbReference type="ARBA" id="ARBA00015195"/>
    </source>
</evidence>
<dbReference type="GO" id="GO:0030428">
    <property type="term" value="C:cell septum"/>
    <property type="evidence" value="ECO:0007669"/>
    <property type="project" value="TreeGrafter"/>
</dbReference>
<comment type="similarity">
    <text evidence="2">Belongs to the ZapA family. Type 1 subfamily.</text>
</comment>
<dbReference type="PANTHER" id="PTHR34981:SF1">
    <property type="entry name" value="CELL DIVISION PROTEIN ZAPA"/>
    <property type="match status" value="1"/>
</dbReference>
<dbReference type="Gene3D" id="1.20.5.50">
    <property type="match status" value="1"/>
</dbReference>
<accession>A0A2W4RJ68</accession>
<dbReference type="SUPFAM" id="SSF102829">
    <property type="entry name" value="Cell division protein ZapA-like"/>
    <property type="match status" value="1"/>
</dbReference>
<evidence type="ECO:0000256" key="10">
    <source>
        <dbReference type="ARBA" id="ARBA00026068"/>
    </source>
</evidence>
<keyword evidence="4" id="KW-0963">Cytoplasm</keyword>
<dbReference type="InterPro" id="IPR036192">
    <property type="entry name" value="Cell_div_ZapA-like_sf"/>
</dbReference>
<evidence type="ECO:0000256" key="7">
    <source>
        <dbReference type="ARBA" id="ARBA00023210"/>
    </source>
</evidence>
<reference evidence="12 13" key="1">
    <citation type="journal article" date="2018" name="Aquat. Microb. Ecol.">
        <title>Gammaproteobacterial methanotrophs dominate.</title>
        <authorList>
            <person name="Rissanen A.J."/>
            <person name="Saarenheimo J."/>
            <person name="Tiirola M."/>
            <person name="Peura S."/>
            <person name="Aalto S.L."/>
            <person name="Karvinen A."/>
            <person name="Nykanen H."/>
        </authorList>
    </citation>
    <scope>NUCLEOTIDE SEQUENCE [LARGE SCALE GENOMIC DNA]</scope>
    <source>
        <strain evidence="12">AMbin10</strain>
    </source>
</reference>
<comment type="caution">
    <text evidence="12">The sequence shown here is derived from an EMBL/GenBank/DDBJ whole genome shotgun (WGS) entry which is preliminary data.</text>
</comment>
<dbReference type="Proteomes" id="UP000249396">
    <property type="component" value="Unassembled WGS sequence"/>
</dbReference>
<dbReference type="GO" id="GO:0032153">
    <property type="term" value="C:cell division site"/>
    <property type="evidence" value="ECO:0007669"/>
    <property type="project" value="TreeGrafter"/>
</dbReference>
<dbReference type="GO" id="GO:0043093">
    <property type="term" value="P:FtsZ-dependent cytokinesis"/>
    <property type="evidence" value="ECO:0007669"/>
    <property type="project" value="TreeGrafter"/>
</dbReference>
<dbReference type="InterPro" id="IPR042233">
    <property type="entry name" value="Cell_div_ZapA_N"/>
</dbReference>
<dbReference type="Pfam" id="PF05164">
    <property type="entry name" value="ZapA"/>
    <property type="match status" value="1"/>
</dbReference>
<proteinExistence type="inferred from homology"/>
<evidence type="ECO:0000256" key="6">
    <source>
        <dbReference type="ARBA" id="ARBA00023054"/>
    </source>
</evidence>
<keyword evidence="5 12" id="KW-0132">Cell division</keyword>
<evidence type="ECO:0000256" key="2">
    <source>
        <dbReference type="ARBA" id="ARBA00010074"/>
    </source>
</evidence>
<dbReference type="GO" id="GO:0000917">
    <property type="term" value="P:division septum assembly"/>
    <property type="evidence" value="ECO:0007669"/>
    <property type="project" value="UniProtKB-KW"/>
</dbReference>
<comment type="subcellular location">
    <subcellularLocation>
        <location evidence="1">Cytoplasm</location>
    </subcellularLocation>
</comment>